<accession>A0A5M8RW94</accession>
<keyword evidence="1" id="KW-1133">Transmembrane helix</keyword>
<proteinExistence type="predicted"/>
<keyword evidence="1" id="KW-0472">Membrane</keyword>
<name>A0A5M8RW94_9BACI</name>
<dbReference type="SMART" id="SM00257">
    <property type="entry name" value="LysM"/>
    <property type="match status" value="1"/>
</dbReference>
<dbReference type="PROSITE" id="PS51782">
    <property type="entry name" value="LYSM"/>
    <property type="match status" value="1"/>
</dbReference>
<dbReference type="Proteomes" id="UP000324326">
    <property type="component" value="Unassembled WGS sequence"/>
</dbReference>
<evidence type="ECO:0000313" key="3">
    <source>
        <dbReference type="EMBL" id="KAA6451436.1"/>
    </source>
</evidence>
<keyword evidence="1" id="KW-0812">Transmembrane</keyword>
<evidence type="ECO:0000259" key="2">
    <source>
        <dbReference type="PROSITE" id="PS51782"/>
    </source>
</evidence>
<evidence type="ECO:0000256" key="1">
    <source>
        <dbReference type="SAM" id="Phobius"/>
    </source>
</evidence>
<dbReference type="STRING" id="1925020.BTA30_13785"/>
<comment type="caution">
    <text evidence="3">The sequence shown here is derived from an EMBL/GenBank/DDBJ whole genome shotgun (WGS) entry which is preliminary data.</text>
</comment>
<organism evidence="3 4">
    <name type="scientific">Bacillus swezeyi</name>
    <dbReference type="NCBI Taxonomy" id="1925020"/>
    <lineage>
        <taxon>Bacteria</taxon>
        <taxon>Bacillati</taxon>
        <taxon>Bacillota</taxon>
        <taxon>Bacilli</taxon>
        <taxon>Bacillales</taxon>
        <taxon>Bacillaceae</taxon>
        <taxon>Bacillus</taxon>
    </lineage>
</organism>
<sequence>MNEMGTSFMKRIIVFLSILLTLFIVYYDLKSGTIPENALPVSTMAAEAPADSLQYKTVTVKPGQTVFSIIGQKHIPADQIAEDFEALNPKVKAGSIQAGATYKFPVYPD</sequence>
<evidence type="ECO:0000313" key="4">
    <source>
        <dbReference type="Proteomes" id="UP000324326"/>
    </source>
</evidence>
<feature type="domain" description="LysM" evidence="2">
    <location>
        <begin position="56"/>
        <end position="104"/>
    </location>
</feature>
<feature type="transmembrane region" description="Helical" evidence="1">
    <location>
        <begin position="12"/>
        <end position="29"/>
    </location>
</feature>
<gene>
    <name evidence="3" type="ORF">DX927_11760</name>
</gene>
<dbReference type="InterPro" id="IPR018392">
    <property type="entry name" value="LysM"/>
</dbReference>
<protein>
    <submittedName>
        <fullName evidence="3">LysM domain-containing protein</fullName>
    </submittedName>
</protein>
<dbReference type="EMBL" id="QSND01000002">
    <property type="protein sequence ID" value="KAA6451436.1"/>
    <property type="molecule type" value="Genomic_DNA"/>
</dbReference>
<reference evidence="3 4" key="1">
    <citation type="submission" date="2018-08" db="EMBL/GenBank/DDBJ databases">
        <title>Bacillus phenotypic plasticity.</title>
        <authorList>
            <person name="Hurtado E."/>
        </authorList>
    </citation>
    <scope>NUCLEOTIDE SEQUENCE [LARGE SCALE GENOMIC DNA]</scope>
    <source>
        <strain evidence="3 4">427</strain>
    </source>
</reference>
<dbReference type="AlphaFoldDB" id="A0A5M8RW94"/>